<dbReference type="EMBL" id="MRZV01000222">
    <property type="protein sequence ID" value="PIK55241.1"/>
    <property type="molecule type" value="Genomic_DNA"/>
</dbReference>
<dbReference type="PANTHER" id="PTHR10338">
    <property type="entry name" value="INTER-ALPHA-TRYPSIN INHIBITOR HEAVY CHAIN FAMILY MEMBER"/>
    <property type="match status" value="1"/>
</dbReference>
<accession>A0A2G8L4R6</accession>
<feature type="region of interest" description="Disordered" evidence="1">
    <location>
        <begin position="299"/>
        <end position="365"/>
    </location>
</feature>
<evidence type="ECO:0000313" key="4">
    <source>
        <dbReference type="Proteomes" id="UP000230750"/>
    </source>
</evidence>
<dbReference type="PROSITE" id="PS51468">
    <property type="entry name" value="VIT"/>
    <property type="match status" value="1"/>
</dbReference>
<dbReference type="OrthoDB" id="10541492at2759"/>
<comment type="caution">
    <text evidence="3">The sequence shown here is derived from an EMBL/GenBank/DDBJ whole genome shotgun (WGS) entry which is preliminary data.</text>
</comment>
<feature type="domain" description="VIT" evidence="2">
    <location>
        <begin position="23"/>
        <end position="154"/>
    </location>
</feature>
<feature type="compositionally biased region" description="Low complexity" evidence="1">
    <location>
        <begin position="299"/>
        <end position="311"/>
    </location>
</feature>
<dbReference type="AlphaFoldDB" id="A0A2G8L4R6"/>
<feature type="compositionally biased region" description="Low complexity" evidence="1">
    <location>
        <begin position="341"/>
        <end position="365"/>
    </location>
</feature>
<organism evidence="3 4">
    <name type="scientific">Stichopus japonicus</name>
    <name type="common">Sea cucumber</name>
    <dbReference type="NCBI Taxonomy" id="307972"/>
    <lineage>
        <taxon>Eukaryota</taxon>
        <taxon>Metazoa</taxon>
        <taxon>Echinodermata</taxon>
        <taxon>Eleutherozoa</taxon>
        <taxon>Echinozoa</taxon>
        <taxon>Holothuroidea</taxon>
        <taxon>Aspidochirotacea</taxon>
        <taxon>Aspidochirotida</taxon>
        <taxon>Stichopodidae</taxon>
        <taxon>Apostichopus</taxon>
    </lineage>
</organism>
<gene>
    <name evidence="3" type="ORF">BSL78_07837</name>
</gene>
<dbReference type="PANTHER" id="PTHR10338:SF108">
    <property type="entry name" value="INTER-ALPHA-TRYPSIN INHIBITOR HEAVY CHAIN H4-LIKE PROTEIN"/>
    <property type="match status" value="1"/>
</dbReference>
<name>A0A2G8L4R6_STIJA</name>
<evidence type="ECO:0000313" key="3">
    <source>
        <dbReference type="EMBL" id="PIK55241.1"/>
    </source>
</evidence>
<dbReference type="Proteomes" id="UP000230750">
    <property type="component" value="Unassembled WGS sequence"/>
</dbReference>
<sequence>MEIFRYARGLKSNYDAWVCVLWLWRIGLEGRGRGGDIDINKLKVFSNVSGSNAAVTVSMRFRNQNEERLYQMFTIRLSDYARVKEFKIDHMGYKVSARKMDMFRSDLLVKKLKKSTSTKSGIVMLRTSPYVRQYEVYVFLSPRSTMTFELKYQEKIKSLLAENLYEQIISVYPYQLVEDFQIDVTIHRPASGSVNGITAFWESFSVSSRLPDPFGLERDPLTIQSWNGGHRINLHPLRQEMQSPRTWQSDLIIFFEWESRGVWGFGGSSSSSSDASDVSDGEYWESLFSYDDWTPTPSTAASTFTPAMSPTESTAGGVITPTDYIEQVSGSGSGDEEIPSSEDSYSSSYSNNLSESEDSSYSSSDVASDVYNSDFAFSDVENDTTIVIEETHNELPYFKIYQKETSVEFKWPTIDGTVKQPATKFLKALKRFLKKLFPGGS</sequence>
<evidence type="ECO:0000259" key="2">
    <source>
        <dbReference type="PROSITE" id="PS51468"/>
    </source>
</evidence>
<protein>
    <recommendedName>
        <fullName evidence="2">VIT domain-containing protein</fullName>
    </recommendedName>
</protein>
<evidence type="ECO:0000256" key="1">
    <source>
        <dbReference type="SAM" id="MobiDB-lite"/>
    </source>
</evidence>
<reference evidence="3 4" key="1">
    <citation type="journal article" date="2017" name="PLoS Biol.">
        <title>The sea cucumber genome provides insights into morphological evolution and visceral regeneration.</title>
        <authorList>
            <person name="Zhang X."/>
            <person name="Sun L."/>
            <person name="Yuan J."/>
            <person name="Sun Y."/>
            <person name="Gao Y."/>
            <person name="Zhang L."/>
            <person name="Li S."/>
            <person name="Dai H."/>
            <person name="Hamel J.F."/>
            <person name="Liu C."/>
            <person name="Yu Y."/>
            <person name="Liu S."/>
            <person name="Lin W."/>
            <person name="Guo K."/>
            <person name="Jin S."/>
            <person name="Xu P."/>
            <person name="Storey K.B."/>
            <person name="Huan P."/>
            <person name="Zhang T."/>
            <person name="Zhou Y."/>
            <person name="Zhang J."/>
            <person name="Lin C."/>
            <person name="Li X."/>
            <person name="Xing L."/>
            <person name="Huo D."/>
            <person name="Sun M."/>
            <person name="Wang L."/>
            <person name="Mercier A."/>
            <person name="Li F."/>
            <person name="Yang H."/>
            <person name="Xiang J."/>
        </authorList>
    </citation>
    <scope>NUCLEOTIDE SEQUENCE [LARGE SCALE GENOMIC DNA]</scope>
    <source>
        <strain evidence="3">Shaxun</strain>
        <tissue evidence="3">Muscle</tissue>
    </source>
</reference>
<dbReference type="InterPro" id="IPR013694">
    <property type="entry name" value="VIT"/>
</dbReference>
<keyword evidence="4" id="KW-1185">Reference proteome</keyword>
<dbReference type="InterPro" id="IPR050934">
    <property type="entry name" value="ITIH"/>
</dbReference>
<proteinExistence type="predicted"/>